<comment type="caution">
    <text evidence="1">The sequence shown here is derived from an EMBL/GenBank/DDBJ whole genome shotgun (WGS) entry which is preliminary data.</text>
</comment>
<evidence type="ECO:0000313" key="2">
    <source>
        <dbReference type="Proteomes" id="UP000198427"/>
    </source>
</evidence>
<gene>
    <name evidence="1" type="ORF">SAMN06265364_13312</name>
</gene>
<dbReference type="InterPro" id="IPR032483">
    <property type="entry name" value="DUF5053"/>
</dbReference>
<proteinExistence type="predicted"/>
<dbReference type="Pfam" id="PF16476">
    <property type="entry name" value="DUF5053"/>
    <property type="match status" value="1"/>
</dbReference>
<name>A0A2K9HEK7_9BACT</name>
<accession>A0A2K9HEK7</accession>
<protein>
    <submittedName>
        <fullName evidence="1">Uncharacterized protein</fullName>
    </submittedName>
</protein>
<dbReference type="GeneID" id="94030313"/>
<sequence>METVMTKPVVVTDMKRKVQDILMAVSWRDFAGTYFQKSSSWFYHKMDGIDGNGGAGGFNEQEAEQLRNALMDLSARIRRAAENI</sequence>
<organism evidence="1 2">
    <name type="scientific">Prevotella jejuni</name>
    <dbReference type="NCBI Taxonomy" id="1177574"/>
    <lineage>
        <taxon>Bacteria</taxon>
        <taxon>Pseudomonadati</taxon>
        <taxon>Bacteroidota</taxon>
        <taxon>Bacteroidia</taxon>
        <taxon>Bacteroidales</taxon>
        <taxon>Prevotellaceae</taxon>
        <taxon>Prevotella</taxon>
    </lineage>
</organism>
<dbReference type="OrthoDB" id="1072895at2"/>
<dbReference type="EMBL" id="FZNZ01000033">
    <property type="protein sequence ID" value="SNS05228.1"/>
    <property type="molecule type" value="Genomic_DNA"/>
</dbReference>
<dbReference type="KEGG" id="pje:CRM71_13255"/>
<dbReference type="Proteomes" id="UP000198427">
    <property type="component" value="Unassembled WGS sequence"/>
</dbReference>
<evidence type="ECO:0000313" key="1">
    <source>
        <dbReference type="EMBL" id="SNS05228.1"/>
    </source>
</evidence>
<dbReference type="RefSeq" id="WP_009010348.1">
    <property type="nucleotide sequence ID" value="NZ_CBDEPU010000175.1"/>
</dbReference>
<dbReference type="AlphaFoldDB" id="A0A2K9HEK7"/>
<reference evidence="1 2" key="1">
    <citation type="submission" date="2017-06" db="EMBL/GenBank/DDBJ databases">
        <authorList>
            <person name="Varghese N."/>
            <person name="Submissions S."/>
        </authorList>
    </citation>
    <scope>NUCLEOTIDE SEQUENCE [LARGE SCALE GENOMIC DNA]</scope>
    <source>
        <strain evidence="1 2">DSM 26989</strain>
    </source>
</reference>
<keyword evidence="2" id="KW-1185">Reference proteome</keyword>